<comment type="caution">
    <text evidence="2">The sequence shown here is derived from an EMBL/GenBank/DDBJ whole genome shotgun (WGS) entry which is preliminary data.</text>
</comment>
<name>A0A8S1N0M1_9CILI</name>
<evidence type="ECO:0000313" key="3">
    <source>
        <dbReference type="Proteomes" id="UP000692954"/>
    </source>
</evidence>
<keyword evidence="3" id="KW-1185">Reference proteome</keyword>
<sequence length="317" mass="38213">MNPFQQFMNSGQQEYFSQMQQMQQLQQFQYFQYLQLFSALQSNSTNQQNVQIPSLNPLQQFSLLSQSSQRTIPSAQQTDIRTKKSQSERVLPKQKKENEILKQFSQDQILQELKQFLEYLSKNEVKEMEENEKNRYTILTKIDDSLIDALINRYQKQKKTKEEQIKFIIRKCFKYLKQKMNLNELTMSAYEIEKVFYKEYFMANDNIEELIPFRSESQNKTMNNSFLKKIFSSDKFYQGYLEYLENFDEIWDQENNEKIQNMTKQVMKFIASGQIDKISSYKRVPWISSMKQRCYELAVSFKAYRESEETNKKVKLE</sequence>
<dbReference type="OrthoDB" id="304064at2759"/>
<evidence type="ECO:0000256" key="1">
    <source>
        <dbReference type="SAM" id="MobiDB-lite"/>
    </source>
</evidence>
<dbReference type="AlphaFoldDB" id="A0A8S1N0M1"/>
<reference evidence="2" key="1">
    <citation type="submission" date="2021-01" db="EMBL/GenBank/DDBJ databases">
        <authorList>
            <consortium name="Genoscope - CEA"/>
            <person name="William W."/>
        </authorList>
    </citation>
    <scope>NUCLEOTIDE SEQUENCE</scope>
</reference>
<organism evidence="2 3">
    <name type="scientific">Paramecium sonneborni</name>
    <dbReference type="NCBI Taxonomy" id="65129"/>
    <lineage>
        <taxon>Eukaryota</taxon>
        <taxon>Sar</taxon>
        <taxon>Alveolata</taxon>
        <taxon>Ciliophora</taxon>
        <taxon>Intramacronucleata</taxon>
        <taxon>Oligohymenophorea</taxon>
        <taxon>Peniculida</taxon>
        <taxon>Parameciidae</taxon>
        <taxon>Paramecium</taxon>
    </lineage>
</organism>
<accession>A0A8S1N0M1</accession>
<dbReference type="EMBL" id="CAJJDN010000047">
    <property type="protein sequence ID" value="CAD8085069.1"/>
    <property type="molecule type" value="Genomic_DNA"/>
</dbReference>
<gene>
    <name evidence="2" type="ORF">PSON_ATCC_30995.1.T0470323</name>
</gene>
<proteinExistence type="predicted"/>
<feature type="region of interest" description="Disordered" evidence="1">
    <location>
        <begin position="72"/>
        <end position="92"/>
    </location>
</feature>
<feature type="compositionally biased region" description="Basic and acidic residues" evidence="1">
    <location>
        <begin position="80"/>
        <end position="92"/>
    </location>
</feature>
<protein>
    <submittedName>
        <fullName evidence="2">Uncharacterized protein</fullName>
    </submittedName>
</protein>
<evidence type="ECO:0000313" key="2">
    <source>
        <dbReference type="EMBL" id="CAD8085069.1"/>
    </source>
</evidence>
<dbReference type="Proteomes" id="UP000692954">
    <property type="component" value="Unassembled WGS sequence"/>
</dbReference>